<dbReference type="Proteomes" id="UP001501821">
    <property type="component" value="Unassembled WGS sequence"/>
</dbReference>
<reference evidence="2" key="1">
    <citation type="journal article" date="2019" name="Int. J. Syst. Evol. Microbiol.">
        <title>The Global Catalogue of Microorganisms (GCM) 10K type strain sequencing project: providing services to taxonomists for standard genome sequencing and annotation.</title>
        <authorList>
            <consortium name="The Broad Institute Genomics Platform"/>
            <consortium name="The Broad Institute Genome Sequencing Center for Infectious Disease"/>
            <person name="Wu L."/>
            <person name="Ma J."/>
        </authorList>
    </citation>
    <scope>NUCLEOTIDE SEQUENCE [LARGE SCALE GENOMIC DNA]</scope>
    <source>
        <strain evidence="2">JCM 16953</strain>
    </source>
</reference>
<comment type="caution">
    <text evidence="1">The sequence shown here is derived from an EMBL/GenBank/DDBJ whole genome shotgun (WGS) entry which is preliminary data.</text>
</comment>
<proteinExistence type="predicted"/>
<keyword evidence="2" id="KW-1185">Reference proteome</keyword>
<dbReference type="EMBL" id="BAABAH010000009">
    <property type="protein sequence ID" value="GAA3823751.1"/>
    <property type="molecule type" value="Genomic_DNA"/>
</dbReference>
<sequence>MTDGYSGPAWTTIEAFDLPEWLGVETVTWSAAGRLSAGVLPGVLRSDSSPAELPCDLLAGDVAYPRTVVDGPTRVRIHESWRHGQVHLLAHDGRLTLGAPGTDFSAPRVLDAVGRLAKAVGAPPDHFSVRLRVAREGGGWDRGG</sequence>
<organism evidence="1 2">
    <name type="scientific">Nocardioides panacisoli</name>
    <dbReference type="NCBI Taxonomy" id="627624"/>
    <lineage>
        <taxon>Bacteria</taxon>
        <taxon>Bacillati</taxon>
        <taxon>Actinomycetota</taxon>
        <taxon>Actinomycetes</taxon>
        <taxon>Propionibacteriales</taxon>
        <taxon>Nocardioidaceae</taxon>
        <taxon>Nocardioides</taxon>
    </lineage>
</organism>
<dbReference type="RefSeq" id="WP_344776169.1">
    <property type="nucleotide sequence ID" value="NZ_BAABAH010000009.1"/>
</dbReference>
<evidence type="ECO:0000313" key="1">
    <source>
        <dbReference type="EMBL" id="GAA3823751.1"/>
    </source>
</evidence>
<accession>A0ABP7IPZ8</accession>
<gene>
    <name evidence="1" type="ORF">GCM10022242_26510</name>
</gene>
<protein>
    <submittedName>
        <fullName evidence="1">Uncharacterized protein</fullName>
    </submittedName>
</protein>
<evidence type="ECO:0000313" key="2">
    <source>
        <dbReference type="Proteomes" id="UP001501821"/>
    </source>
</evidence>
<name>A0ABP7IPZ8_9ACTN</name>